<keyword evidence="2" id="KW-1185">Reference proteome</keyword>
<protein>
    <submittedName>
        <fullName evidence="1">Uncharacterized protein</fullName>
    </submittedName>
</protein>
<dbReference type="Proteomes" id="UP001164250">
    <property type="component" value="Chromosome 2"/>
</dbReference>
<reference evidence="2" key="1">
    <citation type="journal article" date="2023" name="G3 (Bethesda)">
        <title>Genome assembly and association tests identify interacting loci associated with vigor, precocity, and sex in interspecific pistachio rootstocks.</title>
        <authorList>
            <person name="Palmer W."/>
            <person name="Jacygrad E."/>
            <person name="Sagayaradj S."/>
            <person name="Cavanaugh K."/>
            <person name="Han R."/>
            <person name="Bertier L."/>
            <person name="Beede B."/>
            <person name="Kafkas S."/>
            <person name="Golino D."/>
            <person name="Preece J."/>
            <person name="Michelmore R."/>
        </authorList>
    </citation>
    <scope>NUCLEOTIDE SEQUENCE [LARGE SCALE GENOMIC DNA]</scope>
</reference>
<sequence length="1708" mass="182512">MCMHGWKAGDEERKRAGRHMWTVPSRASVAGDGSSSSSSNSANSFNKGNMVGSAWLLERDLPARCKKQEVEVASFVFLFLITVLKNFEYYKVSQFITVSVKVIHCVLFLSVKSVFCSPNQISCYFPQDGRKISVGDCALFKPPQDSPPFIGIIRALTSGEENKLKLSVNWLYRPAEVKLGKGILLEAAPNEIFFSFHKDEIPAASLLHPCKVAFLPKGVELPSGFCSFVCRRVYDIKRKCLWWLTDQDFIDGWQEEIDQLLSKTRIEMHAALQSGGRSPKRMNGPTSTSQLKPGSDSVQNSASSFPSQVKGKKRERGDQGSEPVKRERSTKIDDGDFGHARSETILRSEIAKITEKGGLVDFEGVEKLVQLMVPEKNEKKIDLVCRSMLAGVVAATDKFDCLSRFVQLKGLPVFDEWLQEVHKSKLGDGSSPKDGDKSIEEFLLVSLRALDKLPVNLHALKMCNIGKSVNHLRSHKNVEIQKKARSLVDTWKKRVEAEMDAKPGSNQAVSWPSRTQNSEFSHGGSKNSGGSSDVAIKSSTMQLSASKIASAKLVQGETATKSASTSPGCIKSSPSPASGSTNLKDGQPRNASVSGASDLPSTPARDEKSSSSSQSHNNSQSCSSDHAKTGGFSGKEDARSSTAGSMTVNKISGGSSRSRKSTNGFPGPAQSGGQRDHGSSRNSSSHRNPASEKLSQSGVTCEKAPDMPIVEGNSHKLIVKIPNRGRSPAQSACAASFEEPSVMNSRASSPVLLDKHDEFDRNLKEKSDGYRPNIPSDVNNESWQSNDFKDVLTGSDEGDGSPATVPEEEPGRTGDETGKMVEVSKAASSSSGNDLKSGKLHEGSFSSINALIESCVKYSEAKASMPVGDDAGMNLLASVAAGEISKSGMASPADSPQRNTPVVDHSCNVNDSRIKSSPRHGLGQDQSKPVDSADDECEKQVPSGTVWVKNTDSRDSRNNSLFSQDKPAGDPSGHLTTSNMGLQQTGESCLESNGISEDAIGVARFAPSACIGEKKSDGEEGKELIEKKASGVRADGIPGTKQKITASLLTEDKVSESGLEIETKGIEGSSNPSFEIESEKNKMMCEGLNSGVHNESKPATVIQPEFVKKPDEGLLVPSGSVKDKDSVNVDDVKSEKADETDGWRHVKESEKKKAEWDSNASVTRENRVVAVSVSAFIDHKGETAEESSEAKVNVQFSDGPTPSKALTALQVQEAEQRARSRGSKAEVDEAEESASTTADASFPDAGVSDMDAKVEFDLNEGFNGDDGKYGESNNLISPGCKGTVQLISPLPFAVSSVSSSLPASITVAAAAKGPFVPPEDLLRSKVALGWKGSAATSAFRPAEPRKVLEMSLSTSNVSPPDATAGKHTRPPLDIDLNVPDERILEDIASRTSAQDTASASEHTNNRDLAREHTSSAPVRCFGGLDLDLNRVEEPTDLGNLSTSNVRRPDIPHQSLKQPSGGPIGEHLRGSVPSQPSVSGLRVNNSETGNISSWFSTGNYSAMSIPSILPDRGEQPFPMVATGGPQRMLGPPTAATPFSPDVFRGSVLSSSPAVTFPSTSFQYPVFPFGNSFPLPSATFSGGSTTYVDASSGGRLCFPGVNSQLLGPAGTVPSHYPRPYVVNLADGTNNVGVDSSRKWGRQGLDLNAGPGGPDIEGRDETSPLAPRQLSVASSHTLTEEQARMYQVAGGILKRKEPEGGWDGYKQSSWQ</sequence>
<gene>
    <name evidence="1" type="ORF">Patl1_17984</name>
</gene>
<evidence type="ECO:0000313" key="2">
    <source>
        <dbReference type="Proteomes" id="UP001164250"/>
    </source>
</evidence>
<name>A0ACC1C3E7_9ROSI</name>
<evidence type="ECO:0000313" key="1">
    <source>
        <dbReference type="EMBL" id="KAJ0106656.1"/>
    </source>
</evidence>
<organism evidence="1 2">
    <name type="scientific">Pistacia atlantica</name>
    <dbReference type="NCBI Taxonomy" id="434234"/>
    <lineage>
        <taxon>Eukaryota</taxon>
        <taxon>Viridiplantae</taxon>
        <taxon>Streptophyta</taxon>
        <taxon>Embryophyta</taxon>
        <taxon>Tracheophyta</taxon>
        <taxon>Spermatophyta</taxon>
        <taxon>Magnoliopsida</taxon>
        <taxon>eudicotyledons</taxon>
        <taxon>Gunneridae</taxon>
        <taxon>Pentapetalae</taxon>
        <taxon>rosids</taxon>
        <taxon>malvids</taxon>
        <taxon>Sapindales</taxon>
        <taxon>Anacardiaceae</taxon>
        <taxon>Pistacia</taxon>
    </lineage>
</organism>
<dbReference type="EMBL" id="CM047898">
    <property type="protein sequence ID" value="KAJ0106656.1"/>
    <property type="molecule type" value="Genomic_DNA"/>
</dbReference>
<comment type="caution">
    <text evidence="1">The sequence shown here is derived from an EMBL/GenBank/DDBJ whole genome shotgun (WGS) entry which is preliminary data.</text>
</comment>
<proteinExistence type="predicted"/>
<accession>A0ACC1C3E7</accession>